<dbReference type="RefSeq" id="WP_191071459.1">
    <property type="nucleotide sequence ID" value="NZ_CP060506.1"/>
</dbReference>
<dbReference type="GO" id="GO:0003983">
    <property type="term" value="F:UTP:glucose-1-phosphate uridylyltransferase activity"/>
    <property type="evidence" value="ECO:0007669"/>
    <property type="project" value="InterPro"/>
</dbReference>
<dbReference type="PANTHER" id="PTHR43511">
    <property type="match status" value="1"/>
</dbReference>
<feature type="binding site" evidence="5">
    <location>
        <position position="361"/>
    </location>
    <ligand>
        <name>UTP</name>
        <dbReference type="ChEBI" id="CHEBI:46398"/>
    </ligand>
</feature>
<comment type="similarity">
    <text evidence="1">Belongs to the UDPGP type 1 family.</text>
</comment>
<proteinExistence type="inferred from homology"/>
<evidence type="ECO:0000256" key="5">
    <source>
        <dbReference type="PIRSR" id="PIRSR000806-2"/>
    </source>
</evidence>
<feature type="binding site" evidence="5">
    <location>
        <position position="214"/>
    </location>
    <ligand>
        <name>UTP</name>
        <dbReference type="ChEBI" id="CHEBI:46398"/>
    </ligand>
</feature>
<keyword evidence="3 6" id="KW-0548">Nucleotidyltransferase</keyword>
<dbReference type="Proteomes" id="UP000627538">
    <property type="component" value="Unassembled WGS sequence"/>
</dbReference>
<dbReference type="EMBL" id="JACRUO010000001">
    <property type="protein sequence ID" value="MBD3689410.1"/>
    <property type="molecule type" value="Genomic_DNA"/>
</dbReference>
<feature type="binding site" evidence="5">
    <location>
        <position position="183"/>
    </location>
    <ligand>
        <name>UTP</name>
        <dbReference type="ChEBI" id="CHEBI:46398"/>
    </ligand>
</feature>
<dbReference type="InterPro" id="IPR029044">
    <property type="entry name" value="Nucleotide-diphossugar_trans"/>
</dbReference>
<dbReference type="GO" id="GO:0006011">
    <property type="term" value="P:UDP-alpha-D-glucose metabolic process"/>
    <property type="evidence" value="ECO:0007669"/>
    <property type="project" value="InterPro"/>
</dbReference>
<protein>
    <submittedName>
        <fullName evidence="6">UTP--glucose-1-phosphate uridylyltransferase</fullName>
    </submittedName>
</protein>
<keyword evidence="7" id="KW-1185">Reference proteome</keyword>
<dbReference type="InterPro" id="IPR002618">
    <property type="entry name" value="UDPGP_fam"/>
</dbReference>
<gene>
    <name evidence="6" type="ORF">H8R10_04090</name>
</gene>
<feature type="binding site" evidence="5">
    <location>
        <position position="156"/>
    </location>
    <ligand>
        <name>UTP</name>
        <dbReference type="ChEBI" id="CHEBI:46398"/>
    </ligand>
</feature>
<keyword evidence="2 6" id="KW-0808">Transferase</keyword>
<dbReference type="Gene3D" id="3.90.550.10">
    <property type="entry name" value="Spore Coat Polysaccharide Biosynthesis Protein SpsA, Chain A"/>
    <property type="match status" value="1"/>
</dbReference>
<evidence type="ECO:0000256" key="2">
    <source>
        <dbReference type="ARBA" id="ARBA00022679"/>
    </source>
</evidence>
<feature type="binding site" evidence="5">
    <location>
        <position position="91"/>
    </location>
    <ligand>
        <name>UTP</name>
        <dbReference type="ChEBI" id="CHEBI:46398"/>
    </ligand>
</feature>
<dbReference type="InterPro" id="IPR016267">
    <property type="entry name" value="UDPGP_trans"/>
</dbReference>
<dbReference type="PIRSF" id="PIRSF000806">
    <property type="entry name" value="UDPGP"/>
    <property type="match status" value="1"/>
</dbReference>
<comment type="caution">
    <text evidence="6">The sequence shown here is derived from an EMBL/GenBank/DDBJ whole genome shotgun (WGS) entry which is preliminary data.</text>
</comment>
<dbReference type="AlphaFoldDB" id="A0A8I0GC20"/>
<evidence type="ECO:0000313" key="6">
    <source>
        <dbReference type="EMBL" id="MBD3689410.1"/>
    </source>
</evidence>
<evidence type="ECO:0000256" key="1">
    <source>
        <dbReference type="ARBA" id="ARBA00010401"/>
    </source>
</evidence>
<dbReference type="Gene3D" id="2.160.10.10">
    <property type="entry name" value="Hexapeptide repeat proteins"/>
    <property type="match status" value="1"/>
</dbReference>
<accession>A0A8I0GC20</accession>
<feature type="binding site" evidence="4">
    <location>
        <position position="184"/>
    </location>
    <ligand>
        <name>substrate</name>
    </ligand>
</feature>
<reference evidence="6 7" key="1">
    <citation type="submission" date="2020-08" db="EMBL/GenBank/DDBJ databases">
        <title>Winkia gen. nov., sp. nov., isolated from faeces of the Anser albifrons in China.</title>
        <authorList>
            <person name="Liu Q."/>
        </authorList>
    </citation>
    <scope>NUCLEOTIDE SEQUENCE [LARGE SCALE GENOMIC DNA]</scope>
    <source>
        <strain evidence="6 7">C62</strain>
    </source>
</reference>
<evidence type="ECO:0000256" key="3">
    <source>
        <dbReference type="ARBA" id="ARBA00022695"/>
    </source>
</evidence>
<dbReference type="SUPFAM" id="SSF53448">
    <property type="entry name" value="Nucleotide-diphospho-sugar transferases"/>
    <property type="match status" value="1"/>
</dbReference>
<evidence type="ECO:0000313" key="7">
    <source>
        <dbReference type="Proteomes" id="UP000627538"/>
    </source>
</evidence>
<name>A0A8I0GC20_9ACTO</name>
<sequence length="457" mass="50216">MSEHGLAAARDKMRDAGVPDQAITVFDHYYRQLESGVSGLILEADIDPLTEIDHLDDITVSEDDARDALAHTCVIKLNGGLGTSMGMNAPKSLLPVRDGLTFFDIICRQVGAARERYGVRLPLIFMNSFNTREQTLEAARAYPDLVVDDVPLDFVQNQEPKLTEELEPVEWPANAKLEWCPPGHGDIYVSLLATGILKQLLDAGYRYAFTSNSDNLGATPSPEIAAWFQASGAPYAAEVTKRTVTDLKGGHLVRRKSDGRLILRETAQIRDDEMGYFTDDVRHPYTHTNNLWLNLQAVYDQLVANDGVMGMPLIVNRKTVDPTDATSTPVIQMETAMGAAIEVFDGSTAIAVPRSRFLPVKTTAELTLVRSDLYTLTDDYRLVKVGDATPDVRLDKRYYKNIADYEARFPEGVPSLTDATSLSIEGDWTFGAGVRVVGDVHLGEAEAGHVDAGEVLQ</sequence>
<evidence type="ECO:0000256" key="4">
    <source>
        <dbReference type="PIRSR" id="PIRSR000806-1"/>
    </source>
</evidence>
<dbReference type="Pfam" id="PF01704">
    <property type="entry name" value="UDPGP"/>
    <property type="match status" value="1"/>
</dbReference>
<organism evidence="6 7">
    <name type="scientific">Nanchangia anserum</name>
    <dbReference type="NCBI Taxonomy" id="2692125"/>
    <lineage>
        <taxon>Bacteria</taxon>
        <taxon>Bacillati</taxon>
        <taxon>Actinomycetota</taxon>
        <taxon>Actinomycetes</taxon>
        <taxon>Actinomycetales</taxon>
        <taxon>Actinomycetaceae</taxon>
        <taxon>Nanchangia</taxon>
    </lineage>
</organism>